<feature type="region of interest" description="Disordered" evidence="1">
    <location>
        <begin position="48"/>
        <end position="191"/>
    </location>
</feature>
<dbReference type="RefSeq" id="WP_189141675.1">
    <property type="nucleotide sequence ID" value="NZ_BMNK01000010.1"/>
</dbReference>
<keyword evidence="2" id="KW-1133">Transmembrane helix</keyword>
<dbReference type="AlphaFoldDB" id="A0A918E6X1"/>
<keyword evidence="2" id="KW-0472">Membrane</keyword>
<feature type="transmembrane region" description="Helical" evidence="2">
    <location>
        <begin position="29"/>
        <end position="50"/>
    </location>
</feature>
<accession>A0A918E6X1</accession>
<feature type="compositionally biased region" description="Basic and acidic residues" evidence="1">
    <location>
        <begin position="1"/>
        <end position="21"/>
    </location>
</feature>
<protein>
    <submittedName>
        <fullName evidence="3">Uncharacterized protein</fullName>
    </submittedName>
</protein>
<sequence length="191" mass="18987">MQDPTEPDRQDILDGPGDHQRSGRSQKKIIAIAASVLVALLAVGGVGYVMTSGGDTPVQMSQQAPPGDQAPPAEEQAPDEKAPKDDDTPSEDLADDGVGDTTGNTGDTADTGTADTADTGTADTADTGDRASTGTGPAGTGARDKNEADSAEKPAKKPTTKPSKPAPEDTADTPADGPAGSVTGQCAKSGC</sequence>
<name>A0A918E6X1_9ACTN</name>
<dbReference type="Proteomes" id="UP000660745">
    <property type="component" value="Unassembled WGS sequence"/>
</dbReference>
<feature type="compositionally biased region" description="Polar residues" evidence="1">
    <location>
        <begin position="182"/>
        <end position="191"/>
    </location>
</feature>
<feature type="compositionally biased region" description="Basic and acidic residues" evidence="1">
    <location>
        <begin position="142"/>
        <end position="155"/>
    </location>
</feature>
<gene>
    <name evidence="3" type="ORF">GCM10012278_55790</name>
</gene>
<evidence type="ECO:0000313" key="3">
    <source>
        <dbReference type="EMBL" id="GGP11589.1"/>
    </source>
</evidence>
<keyword evidence="2" id="KW-0812">Transmembrane</keyword>
<comment type="caution">
    <text evidence="3">The sequence shown here is derived from an EMBL/GenBank/DDBJ whole genome shotgun (WGS) entry which is preliminary data.</text>
</comment>
<evidence type="ECO:0000313" key="4">
    <source>
        <dbReference type="Proteomes" id="UP000660745"/>
    </source>
</evidence>
<feature type="region of interest" description="Disordered" evidence="1">
    <location>
        <begin position="1"/>
        <end position="25"/>
    </location>
</feature>
<dbReference type="EMBL" id="BMNK01000010">
    <property type="protein sequence ID" value="GGP11589.1"/>
    <property type="molecule type" value="Genomic_DNA"/>
</dbReference>
<feature type="compositionally biased region" description="Low complexity" evidence="1">
    <location>
        <begin position="99"/>
        <end position="135"/>
    </location>
</feature>
<reference evidence="3" key="1">
    <citation type="journal article" date="2014" name="Int. J. Syst. Evol. Microbiol.">
        <title>Complete genome sequence of Corynebacterium casei LMG S-19264T (=DSM 44701T), isolated from a smear-ripened cheese.</title>
        <authorList>
            <consortium name="US DOE Joint Genome Institute (JGI-PGF)"/>
            <person name="Walter F."/>
            <person name="Albersmeier A."/>
            <person name="Kalinowski J."/>
            <person name="Ruckert C."/>
        </authorList>
    </citation>
    <scope>NUCLEOTIDE SEQUENCE</scope>
    <source>
        <strain evidence="3">CGMCC 4.7430</strain>
    </source>
</reference>
<keyword evidence="4" id="KW-1185">Reference proteome</keyword>
<feature type="compositionally biased region" description="Basic and acidic residues" evidence="1">
    <location>
        <begin position="78"/>
        <end position="87"/>
    </location>
</feature>
<proteinExistence type="predicted"/>
<evidence type="ECO:0000256" key="2">
    <source>
        <dbReference type="SAM" id="Phobius"/>
    </source>
</evidence>
<feature type="compositionally biased region" description="Low complexity" evidence="1">
    <location>
        <begin position="62"/>
        <end position="75"/>
    </location>
</feature>
<organism evidence="3 4">
    <name type="scientific">Nonomuraea glycinis</name>
    <dbReference type="NCBI Taxonomy" id="2047744"/>
    <lineage>
        <taxon>Bacteria</taxon>
        <taxon>Bacillati</taxon>
        <taxon>Actinomycetota</taxon>
        <taxon>Actinomycetes</taxon>
        <taxon>Streptosporangiales</taxon>
        <taxon>Streptosporangiaceae</taxon>
        <taxon>Nonomuraea</taxon>
    </lineage>
</organism>
<evidence type="ECO:0000256" key="1">
    <source>
        <dbReference type="SAM" id="MobiDB-lite"/>
    </source>
</evidence>
<reference evidence="3" key="2">
    <citation type="submission" date="2020-09" db="EMBL/GenBank/DDBJ databases">
        <authorList>
            <person name="Sun Q."/>
            <person name="Zhou Y."/>
        </authorList>
    </citation>
    <scope>NUCLEOTIDE SEQUENCE</scope>
    <source>
        <strain evidence="3">CGMCC 4.7430</strain>
    </source>
</reference>
<feature type="compositionally biased region" description="Acidic residues" evidence="1">
    <location>
        <begin position="88"/>
        <end position="98"/>
    </location>
</feature>